<dbReference type="EMBL" id="JBDKWZ010000020">
    <property type="protein sequence ID" value="MEN7551192.1"/>
    <property type="molecule type" value="Genomic_DNA"/>
</dbReference>
<dbReference type="PANTHER" id="PTHR47271">
    <property type="entry name" value="ARGININE DEIMINASE"/>
    <property type="match status" value="1"/>
</dbReference>
<organism evidence="6 7">
    <name type="scientific">Rapidithrix thailandica</name>
    <dbReference type="NCBI Taxonomy" id="413964"/>
    <lineage>
        <taxon>Bacteria</taxon>
        <taxon>Pseudomonadati</taxon>
        <taxon>Bacteroidota</taxon>
        <taxon>Cytophagia</taxon>
        <taxon>Cytophagales</taxon>
        <taxon>Flammeovirgaceae</taxon>
        <taxon>Rapidithrix</taxon>
    </lineage>
</organism>
<protein>
    <recommendedName>
        <fullName evidence="3">arginine deiminase</fullName>
        <ecNumber evidence="3">3.5.3.6</ecNumber>
    </recommendedName>
</protein>
<dbReference type="GO" id="GO:0016990">
    <property type="term" value="F:arginine deiminase activity"/>
    <property type="evidence" value="ECO:0007669"/>
    <property type="project" value="UniProtKB-EC"/>
</dbReference>
<comment type="catalytic activity">
    <reaction evidence="5">
        <text>L-arginine + H2O = L-citrulline + NH4(+)</text>
        <dbReference type="Rhea" id="RHEA:19597"/>
        <dbReference type="ChEBI" id="CHEBI:15377"/>
        <dbReference type="ChEBI" id="CHEBI:28938"/>
        <dbReference type="ChEBI" id="CHEBI:32682"/>
        <dbReference type="ChEBI" id="CHEBI:57743"/>
        <dbReference type="EC" id="3.5.3.6"/>
    </reaction>
</comment>
<name>A0AAW9S4S4_9BACT</name>
<dbReference type="Pfam" id="PF02274">
    <property type="entry name" value="ADI"/>
    <property type="match status" value="1"/>
</dbReference>
<dbReference type="RefSeq" id="WP_346823973.1">
    <property type="nucleotide sequence ID" value="NZ_JBDKWZ010000020.1"/>
</dbReference>
<sequence length="484" mass="55675">MEKTNDTQRIHVDSEVGRLRRVIIHSPDKGLGKIIPTKAQDWLFEDIVHLETMRKKEYDYYVKTLLYFLDPGKIKGKLQEIDDPKNNRAFYKPSHPDYFNSDKVVDPEFLLSQILDSKEIKDRLVAAVCAHERVSYAIQTQLHALPPSDLAITLITGILPDGKMIFGPVPNFIFTRDIGITINKHIMLTRPAKQARTREGILTKFILFNHPHFAEYRNNIIEITDLDEFFLLDDEEKPFKAVTVEGGDVMTVAPNHLLIGCSERTTIHAINQVIHELFERNVVDKVTMVKIPKRRAYMHIDTTFTQVKKNMWVIFGPFSRYGKEMDRRELLEGLGHPPETIKLELVQFEKGKEGNPRKFESLEDLLDDISQKDLKSTEPTEFIWSGGGEFPYGQREQWTDSCNVLAVKEGVVIGYDRNDKTAEAFQEKGFDIIRAEDLIQKFENDEIQPEEVENTLILLPSGELSRARGGSHCISMPILRDRIL</sequence>
<dbReference type="InterPro" id="IPR003876">
    <property type="entry name" value="Arg_deiminase"/>
</dbReference>
<dbReference type="Gene3D" id="3.75.10.10">
    <property type="entry name" value="L-arginine/glycine Amidinotransferase, Chain A"/>
    <property type="match status" value="2"/>
</dbReference>
<reference evidence="6 7" key="1">
    <citation type="submission" date="2024-04" db="EMBL/GenBank/DDBJ databases">
        <title>Novel genus in family Flammeovirgaceae.</title>
        <authorList>
            <person name="Nguyen T.H."/>
            <person name="Vuong T.Q."/>
            <person name="Le H."/>
            <person name="Kim S.-G."/>
        </authorList>
    </citation>
    <scope>NUCLEOTIDE SEQUENCE [LARGE SCALE GENOMIC DNA]</scope>
    <source>
        <strain evidence="6 7">JCM 23209</strain>
    </source>
</reference>
<keyword evidence="4" id="KW-0378">Hydrolase</keyword>
<gene>
    <name evidence="6" type="ORF">AAG747_24960</name>
</gene>
<proteinExistence type="inferred from homology"/>
<evidence type="ECO:0000256" key="3">
    <source>
        <dbReference type="ARBA" id="ARBA00012171"/>
    </source>
</evidence>
<evidence type="ECO:0000256" key="1">
    <source>
        <dbReference type="ARBA" id="ARBA00005213"/>
    </source>
</evidence>
<evidence type="ECO:0000256" key="2">
    <source>
        <dbReference type="ARBA" id="ARBA00010206"/>
    </source>
</evidence>
<keyword evidence="7" id="KW-1185">Reference proteome</keyword>
<evidence type="ECO:0000313" key="6">
    <source>
        <dbReference type="EMBL" id="MEN7551192.1"/>
    </source>
</evidence>
<dbReference type="AlphaFoldDB" id="A0AAW9S4S4"/>
<comment type="similarity">
    <text evidence="2">Belongs to the arginine deiminase family.</text>
</comment>
<comment type="pathway">
    <text evidence="1">Amino-acid degradation; L-arginine degradation via ADI pathway; carbamoyl phosphate from L-arginine: step 1/2.</text>
</comment>
<dbReference type="GO" id="GO:0019546">
    <property type="term" value="P:L-arginine deiminase pathway"/>
    <property type="evidence" value="ECO:0007669"/>
    <property type="project" value="TreeGrafter"/>
</dbReference>
<dbReference type="PANTHER" id="PTHR47271:SF2">
    <property type="entry name" value="ARGININE DEIMINASE"/>
    <property type="match status" value="1"/>
</dbReference>
<dbReference type="Proteomes" id="UP001403385">
    <property type="component" value="Unassembled WGS sequence"/>
</dbReference>
<dbReference type="EC" id="3.5.3.6" evidence="3"/>
<evidence type="ECO:0000313" key="7">
    <source>
        <dbReference type="Proteomes" id="UP001403385"/>
    </source>
</evidence>
<evidence type="ECO:0000256" key="4">
    <source>
        <dbReference type="ARBA" id="ARBA00022801"/>
    </source>
</evidence>
<dbReference type="PRINTS" id="PR01466">
    <property type="entry name" value="ARGDEIMINASE"/>
</dbReference>
<accession>A0AAW9S4S4</accession>
<comment type="caution">
    <text evidence="6">The sequence shown here is derived from an EMBL/GenBank/DDBJ whole genome shotgun (WGS) entry which is preliminary data.</text>
</comment>
<dbReference type="SUPFAM" id="SSF55909">
    <property type="entry name" value="Pentein"/>
    <property type="match status" value="1"/>
</dbReference>
<evidence type="ECO:0000256" key="5">
    <source>
        <dbReference type="ARBA" id="ARBA00049429"/>
    </source>
</evidence>